<accession>A0A2N7KE39</accession>
<dbReference type="OrthoDB" id="5876467at2"/>
<evidence type="ECO:0000313" key="1">
    <source>
        <dbReference type="EMBL" id="PMM73929.1"/>
    </source>
</evidence>
<gene>
    <name evidence="1" type="ORF">BCT49_24565</name>
</gene>
<dbReference type="AlphaFoldDB" id="A0A2N7KE39"/>
<dbReference type="EMBL" id="MCZK01000067">
    <property type="protein sequence ID" value="PMM73929.1"/>
    <property type="molecule type" value="Genomic_DNA"/>
</dbReference>
<sequence>MCKQSSYSKYQKRVIKFLNDQLGTDTPFTYERTQTNHLKVLIDGVPKPIFTGSTPSDCKSINNFMAEVKREVRASKVEKGDCKPTLPLPTPIKVSNDKLIQGCIKSLRTRLPVLKSQEETHVLETHEFDGINSNRLEVVKHSISFALQARKDGVYIKRNEMKELEQAILKHLNFMLPTMAYYSELLVNKNKYSQKSLEPLPAETVMNESDVPEFRATTVVNIDSSSREIEEGESLTTSKERKKHDIAHSVKQTKDSASELMTMSTDNRVSLLRNLTKAQALTLIDDLNHALALNREQDIEAVVELIRDKDLPLEAIISRLEAA</sequence>
<protein>
    <submittedName>
        <fullName evidence="1">Uncharacterized protein</fullName>
    </submittedName>
</protein>
<proteinExistence type="predicted"/>
<dbReference type="Proteomes" id="UP000235406">
    <property type="component" value="Unassembled WGS sequence"/>
</dbReference>
<evidence type="ECO:0000313" key="2">
    <source>
        <dbReference type="Proteomes" id="UP000235406"/>
    </source>
</evidence>
<organism evidence="1 2">
    <name type="scientific">Vibrio lentus</name>
    <dbReference type="NCBI Taxonomy" id="136468"/>
    <lineage>
        <taxon>Bacteria</taxon>
        <taxon>Pseudomonadati</taxon>
        <taxon>Pseudomonadota</taxon>
        <taxon>Gammaproteobacteria</taxon>
        <taxon>Vibrionales</taxon>
        <taxon>Vibrionaceae</taxon>
        <taxon>Vibrio</taxon>
    </lineage>
</organism>
<reference evidence="2" key="1">
    <citation type="submission" date="2016-07" db="EMBL/GenBank/DDBJ databases">
        <title>Nontailed viruses are major unrecognized killers of bacteria in the ocean.</title>
        <authorList>
            <person name="Kauffman K."/>
            <person name="Hussain F."/>
            <person name="Yang J."/>
            <person name="Arevalo P."/>
            <person name="Brown J."/>
            <person name="Cutler M."/>
            <person name="Kelly L."/>
            <person name="Polz M.F."/>
        </authorList>
    </citation>
    <scope>NUCLEOTIDE SEQUENCE [LARGE SCALE GENOMIC DNA]</scope>
    <source>
        <strain evidence="2">10N.261.46.F8</strain>
    </source>
</reference>
<comment type="caution">
    <text evidence="1">The sequence shown here is derived from an EMBL/GenBank/DDBJ whole genome shotgun (WGS) entry which is preliminary data.</text>
</comment>
<name>A0A2N7KE39_9VIBR</name>
<dbReference type="RefSeq" id="WP_102434428.1">
    <property type="nucleotide sequence ID" value="NZ_CAWNVI010000067.1"/>
</dbReference>